<evidence type="ECO:0000256" key="1">
    <source>
        <dbReference type="SAM" id="MobiDB-lite"/>
    </source>
</evidence>
<feature type="compositionally biased region" description="Basic and acidic residues" evidence="1">
    <location>
        <begin position="184"/>
        <end position="193"/>
    </location>
</feature>
<dbReference type="Proteomes" id="UP000789595">
    <property type="component" value="Unassembled WGS sequence"/>
</dbReference>
<evidence type="ECO:0000313" key="2">
    <source>
        <dbReference type="EMBL" id="CAH0376871.1"/>
    </source>
</evidence>
<reference evidence="2" key="1">
    <citation type="submission" date="2021-11" db="EMBL/GenBank/DDBJ databases">
        <authorList>
            <consortium name="Genoscope - CEA"/>
            <person name="William W."/>
        </authorList>
    </citation>
    <scope>NUCLEOTIDE SEQUENCE</scope>
</reference>
<feature type="compositionally biased region" description="Polar residues" evidence="1">
    <location>
        <begin position="24"/>
        <end position="34"/>
    </location>
</feature>
<protein>
    <submittedName>
        <fullName evidence="2">Uncharacterized protein</fullName>
    </submittedName>
</protein>
<feature type="compositionally biased region" description="Low complexity" evidence="1">
    <location>
        <begin position="174"/>
        <end position="183"/>
    </location>
</feature>
<accession>A0A8J2X331</accession>
<keyword evidence="3" id="KW-1185">Reference proteome</keyword>
<feature type="region of interest" description="Disordered" evidence="1">
    <location>
        <begin position="1"/>
        <end position="48"/>
    </location>
</feature>
<evidence type="ECO:0000313" key="3">
    <source>
        <dbReference type="Proteomes" id="UP000789595"/>
    </source>
</evidence>
<gene>
    <name evidence="2" type="ORF">PECAL_5P14660</name>
</gene>
<organism evidence="2 3">
    <name type="scientific">Pelagomonas calceolata</name>
    <dbReference type="NCBI Taxonomy" id="35677"/>
    <lineage>
        <taxon>Eukaryota</taxon>
        <taxon>Sar</taxon>
        <taxon>Stramenopiles</taxon>
        <taxon>Ochrophyta</taxon>
        <taxon>Pelagophyceae</taxon>
        <taxon>Pelagomonadales</taxon>
        <taxon>Pelagomonadaceae</taxon>
        <taxon>Pelagomonas</taxon>
    </lineage>
</organism>
<name>A0A8J2X331_9STRA</name>
<comment type="caution">
    <text evidence="2">The sequence shown here is derived from an EMBL/GenBank/DDBJ whole genome shotgun (WGS) entry which is preliminary data.</text>
</comment>
<dbReference type="AlphaFoldDB" id="A0A8J2X331"/>
<feature type="region of interest" description="Disordered" evidence="1">
    <location>
        <begin position="544"/>
        <end position="570"/>
    </location>
</feature>
<feature type="compositionally biased region" description="Basic and acidic residues" evidence="1">
    <location>
        <begin position="560"/>
        <end position="570"/>
    </location>
</feature>
<proteinExistence type="predicted"/>
<dbReference type="EMBL" id="CAKKNE010000005">
    <property type="protein sequence ID" value="CAH0376871.1"/>
    <property type="molecule type" value="Genomic_DNA"/>
</dbReference>
<sequence length="570" mass="62660">MDQKRTQEASETDFTTRGGRPDATSGTGKPQTSPCKRGPEIPDEAGTVNGEQAPAASLAWVLTTCAETVVECTDKVDFADACVAVGPVHCSQLTTETVPRLLLRENRELVIEQGRGWAENDQPFALTVAQHLAAVREWIAFEEDGRGLSAERWVQEDISRLLSSIKNNQNWIKSYNPDDPSPYYRDRPDPRPGYEKRIAENEAEIKLIRERGFETAPADPRRAALLSRLEATVYCHGAIHVPADMDNGGEYRDWGNSKETSVVVSLGAPAGRRTLFVCSAAEGNICDAGCWCAGHEMYSVHALLEGAAADDAPPEGGKTRAFGTDQQVLTKRAAPEDDKEDKEETGLGWVRVLAYDFSTGNAGGIHGAGLYTATEGDAARLVARLGVDASDLGTAVRLVVLAANVKGAGRKQWGKLEQAHVDPKRFDYDSDCGYNVETWPDNPRPDDYRIRGVCGAGAVVTFPRIGPADAERKEPRFARDAMRSCGESPRGVLKRLKKKLSEALEPAALESLPRLVGALPSSYYLHDIIDEIDEAHYQRELKHFKSYSPDRDPDPEEEEYWRHETKHSIS</sequence>
<feature type="region of interest" description="Disordered" evidence="1">
    <location>
        <begin position="173"/>
        <end position="193"/>
    </location>
</feature>